<keyword evidence="8" id="KW-1185">Reference proteome</keyword>
<evidence type="ECO:0000313" key="7">
    <source>
        <dbReference type="EMBL" id="MFF5295282.1"/>
    </source>
</evidence>
<comment type="caution">
    <text evidence="7">The sequence shown here is derived from an EMBL/GenBank/DDBJ whole genome shotgun (WGS) entry which is preliminary data.</text>
</comment>
<feature type="compositionally biased region" description="Basic and acidic residues" evidence="6">
    <location>
        <begin position="85"/>
        <end position="105"/>
    </location>
</feature>
<name>A0ABW6WPR4_9ACTN</name>
<dbReference type="RefSeq" id="WP_245577167.1">
    <property type="nucleotide sequence ID" value="NZ_JBIAZU010000007.1"/>
</dbReference>
<evidence type="ECO:0000256" key="6">
    <source>
        <dbReference type="SAM" id="MobiDB-lite"/>
    </source>
</evidence>
<reference evidence="7 8" key="1">
    <citation type="submission" date="2024-10" db="EMBL/GenBank/DDBJ databases">
        <title>The Natural Products Discovery Center: Release of the First 8490 Sequenced Strains for Exploring Actinobacteria Biosynthetic Diversity.</title>
        <authorList>
            <person name="Kalkreuter E."/>
            <person name="Kautsar S.A."/>
            <person name="Yang D."/>
            <person name="Bader C.D."/>
            <person name="Teijaro C.N."/>
            <person name="Fluegel L."/>
            <person name="Davis C.M."/>
            <person name="Simpson J.R."/>
            <person name="Lauterbach L."/>
            <person name="Steele A.D."/>
            <person name="Gui C."/>
            <person name="Meng S."/>
            <person name="Li G."/>
            <person name="Viehrig K."/>
            <person name="Ye F."/>
            <person name="Su P."/>
            <person name="Kiefer A.F."/>
            <person name="Nichols A."/>
            <person name="Cepeda A.J."/>
            <person name="Yan W."/>
            <person name="Fan B."/>
            <person name="Jiang Y."/>
            <person name="Adhikari A."/>
            <person name="Zheng C.-J."/>
            <person name="Schuster L."/>
            <person name="Cowan T.M."/>
            <person name="Smanski M.J."/>
            <person name="Chevrette M.G."/>
            <person name="De Carvalho L.P.S."/>
            <person name="Shen B."/>
        </authorList>
    </citation>
    <scope>NUCLEOTIDE SEQUENCE [LARGE SCALE GENOMIC DNA]</scope>
    <source>
        <strain evidence="7 8">NPDC000087</strain>
    </source>
</reference>
<dbReference type="InterPro" id="IPR050482">
    <property type="entry name" value="Sensor_HK_TwoCompSys"/>
</dbReference>
<organism evidence="7 8">
    <name type="scientific">Paractinoplanes globisporus</name>
    <dbReference type="NCBI Taxonomy" id="113565"/>
    <lineage>
        <taxon>Bacteria</taxon>
        <taxon>Bacillati</taxon>
        <taxon>Actinomycetota</taxon>
        <taxon>Actinomycetes</taxon>
        <taxon>Micromonosporales</taxon>
        <taxon>Micromonosporaceae</taxon>
        <taxon>Paractinoplanes</taxon>
    </lineage>
</organism>
<keyword evidence="5" id="KW-0902">Two-component regulatory system</keyword>
<evidence type="ECO:0000256" key="1">
    <source>
        <dbReference type="ARBA" id="ARBA00000085"/>
    </source>
</evidence>
<proteinExistence type="predicted"/>
<dbReference type="PANTHER" id="PTHR24421:SF10">
    <property type="entry name" value="NITRATE_NITRITE SENSOR PROTEIN NARQ"/>
    <property type="match status" value="1"/>
</dbReference>
<comment type="catalytic activity">
    <reaction evidence="1">
        <text>ATP + protein L-histidine = ADP + protein N-phospho-L-histidine.</text>
        <dbReference type="EC" id="2.7.13.3"/>
    </reaction>
</comment>
<evidence type="ECO:0000256" key="5">
    <source>
        <dbReference type="ARBA" id="ARBA00023012"/>
    </source>
</evidence>
<keyword evidence="4" id="KW-0418">Kinase</keyword>
<dbReference type="PANTHER" id="PTHR24421">
    <property type="entry name" value="NITRATE/NITRITE SENSOR PROTEIN NARX-RELATED"/>
    <property type="match status" value="1"/>
</dbReference>
<accession>A0ABW6WPR4</accession>
<dbReference type="EMBL" id="JBIAZU010000007">
    <property type="protein sequence ID" value="MFF5295282.1"/>
    <property type="molecule type" value="Genomic_DNA"/>
</dbReference>
<dbReference type="Gene3D" id="3.30.565.10">
    <property type="entry name" value="Histidine kinase-like ATPase, C-terminal domain"/>
    <property type="match status" value="1"/>
</dbReference>
<keyword evidence="3" id="KW-0808">Transferase</keyword>
<feature type="region of interest" description="Disordered" evidence="6">
    <location>
        <begin position="85"/>
        <end position="111"/>
    </location>
</feature>
<gene>
    <name evidence="7" type="ORF">ACFY35_38100</name>
</gene>
<evidence type="ECO:0000256" key="2">
    <source>
        <dbReference type="ARBA" id="ARBA00012438"/>
    </source>
</evidence>
<sequence length="153" mass="16337">MARRILPPVLSDRGLAEAVEGLAADCAVPCRADVALPGRCAASVEATAYFVVAEALTNVARHSVATSVTIPVRREGDRLLLRVDDDANRETAHDASGGDKRERNAGRIGLLSAHQSPRFRAFPEAAQSRYSRLYLAAAKSDLDDTPVRGAECP</sequence>
<dbReference type="SUPFAM" id="SSF55874">
    <property type="entry name" value="ATPase domain of HSP90 chaperone/DNA topoisomerase II/histidine kinase"/>
    <property type="match status" value="1"/>
</dbReference>
<evidence type="ECO:0000256" key="4">
    <source>
        <dbReference type="ARBA" id="ARBA00022777"/>
    </source>
</evidence>
<evidence type="ECO:0000256" key="3">
    <source>
        <dbReference type="ARBA" id="ARBA00022679"/>
    </source>
</evidence>
<dbReference type="EC" id="2.7.13.3" evidence="2"/>
<evidence type="ECO:0000313" key="8">
    <source>
        <dbReference type="Proteomes" id="UP001602245"/>
    </source>
</evidence>
<dbReference type="Proteomes" id="UP001602245">
    <property type="component" value="Unassembled WGS sequence"/>
</dbReference>
<dbReference type="InterPro" id="IPR036890">
    <property type="entry name" value="HATPase_C_sf"/>
</dbReference>
<protein>
    <recommendedName>
        <fullName evidence="2">histidine kinase</fullName>
        <ecNumber evidence="2">2.7.13.3</ecNumber>
    </recommendedName>
</protein>